<reference evidence="2 3" key="1">
    <citation type="submission" date="2019-08" db="EMBL/GenBank/DDBJ databases">
        <title>Six bacteriophages against potato bacterial diseases.</title>
        <authorList>
            <person name="Zhang X."/>
            <person name="Kering K."/>
        </authorList>
    </citation>
    <scope>NUCLEOTIDE SEQUENCE [LARGE SCALE GENOMIC DNA]</scope>
</reference>
<evidence type="ECO:0000256" key="1">
    <source>
        <dbReference type="SAM" id="MobiDB-lite"/>
    </source>
</evidence>
<organism evidence="2 3">
    <name type="scientific">Pectobacterium phage CX5</name>
    <dbReference type="NCBI Taxonomy" id="2652426"/>
    <lineage>
        <taxon>Viruses</taxon>
        <taxon>Duplodnaviria</taxon>
        <taxon>Heunggongvirae</taxon>
        <taxon>Uroviricota</taxon>
        <taxon>Caudoviricetes</taxon>
        <taxon>Autographivirales</taxon>
        <taxon>Autoscriptoviridae</taxon>
        <taxon>Corkvirinae</taxon>
        <taxon>Kotilavirus</taxon>
        <taxon>Kotilavirus CX5</taxon>
    </lineage>
</organism>
<evidence type="ECO:0000313" key="2">
    <source>
        <dbReference type="EMBL" id="QFP93564.1"/>
    </source>
</evidence>
<dbReference type="EMBL" id="MN270887">
    <property type="protein sequence ID" value="QFP93564.1"/>
    <property type="molecule type" value="Genomic_DNA"/>
</dbReference>
<accession>A0A5P8D3P1</accession>
<sequence length="350" mass="39470">MSLPDFSDLPMQFPPPVEGRILLLDSDFMCYQAAATVKNIDTAVRRFQTLVETQRFLVNAETVHVHITESGCQKLRRFDYPTIKPYQGNRDDKAKPALLDPLRRAVPTTEWDSHWSVYSWRDREADDGLMMDAVLYGDRAIMCSGDKDLNITPGPLWIADEGRIDYIDGRYGWIDLKRRAKDNKVVGHGTKFFWAQMLMGDSADHVQGITRLYGKLCGAVGAYEALEGITNESDAAEFVIRAYVAANQNPLAEAECLWLRRSLDDSAFAYISELGLPDNLQQWLNQLDQYHKEVLELKLKEREQHDQDEQTSTQSSPRVEVLRSASGDNGCDVPWEGGCVTNCAGCARPA</sequence>
<name>A0A5P8D3P1_9CAUD</name>
<feature type="region of interest" description="Disordered" evidence="1">
    <location>
        <begin position="301"/>
        <end position="333"/>
    </location>
</feature>
<proteinExistence type="predicted"/>
<protein>
    <recommendedName>
        <fullName evidence="4">Exonuclease</fullName>
    </recommendedName>
</protein>
<dbReference type="Proteomes" id="UP000326650">
    <property type="component" value="Segment"/>
</dbReference>
<evidence type="ECO:0000313" key="3">
    <source>
        <dbReference type="Proteomes" id="UP000326650"/>
    </source>
</evidence>
<keyword evidence="3" id="KW-1185">Reference proteome</keyword>
<evidence type="ECO:0008006" key="4">
    <source>
        <dbReference type="Google" id="ProtNLM"/>
    </source>
</evidence>